<keyword evidence="6" id="KW-0539">Nucleus</keyword>
<dbReference type="PROSITE" id="PS50157">
    <property type="entry name" value="ZINC_FINGER_C2H2_2"/>
    <property type="match status" value="3"/>
</dbReference>
<dbReference type="PANTHER" id="PTHR16515">
    <property type="entry name" value="PR DOMAIN ZINC FINGER PROTEIN"/>
    <property type="match status" value="1"/>
</dbReference>
<name>A0A8K0GBD3_IGNLU</name>
<keyword evidence="10" id="KW-1185">Reference proteome</keyword>
<dbReference type="EMBL" id="VTPC01008603">
    <property type="protein sequence ID" value="KAF2892666.1"/>
    <property type="molecule type" value="Genomic_DNA"/>
</dbReference>
<dbReference type="OrthoDB" id="6688587at2759"/>
<dbReference type="InterPro" id="IPR050331">
    <property type="entry name" value="Zinc_finger"/>
</dbReference>
<keyword evidence="5" id="KW-0862">Zinc</keyword>
<dbReference type="Proteomes" id="UP000801492">
    <property type="component" value="Unassembled WGS sequence"/>
</dbReference>
<feature type="domain" description="C2H2-type" evidence="8">
    <location>
        <begin position="152"/>
        <end position="180"/>
    </location>
</feature>
<organism evidence="9 10">
    <name type="scientific">Ignelater luminosus</name>
    <name type="common">Cucubano</name>
    <name type="synonym">Pyrophorus luminosus</name>
    <dbReference type="NCBI Taxonomy" id="2038154"/>
    <lineage>
        <taxon>Eukaryota</taxon>
        <taxon>Metazoa</taxon>
        <taxon>Ecdysozoa</taxon>
        <taxon>Arthropoda</taxon>
        <taxon>Hexapoda</taxon>
        <taxon>Insecta</taxon>
        <taxon>Pterygota</taxon>
        <taxon>Neoptera</taxon>
        <taxon>Endopterygota</taxon>
        <taxon>Coleoptera</taxon>
        <taxon>Polyphaga</taxon>
        <taxon>Elateriformia</taxon>
        <taxon>Elateroidea</taxon>
        <taxon>Elateridae</taxon>
        <taxon>Agrypninae</taxon>
        <taxon>Pyrophorini</taxon>
        <taxon>Ignelater</taxon>
    </lineage>
</organism>
<protein>
    <recommendedName>
        <fullName evidence="8">C2H2-type domain-containing protein</fullName>
    </recommendedName>
</protein>
<dbReference type="GO" id="GO:0005634">
    <property type="term" value="C:nucleus"/>
    <property type="evidence" value="ECO:0007669"/>
    <property type="project" value="UniProtKB-SubCell"/>
</dbReference>
<evidence type="ECO:0000259" key="8">
    <source>
        <dbReference type="PROSITE" id="PS50157"/>
    </source>
</evidence>
<dbReference type="Gene3D" id="3.30.160.60">
    <property type="entry name" value="Classic Zinc Finger"/>
    <property type="match status" value="2"/>
</dbReference>
<dbReference type="InterPro" id="IPR013087">
    <property type="entry name" value="Znf_C2H2_type"/>
</dbReference>
<evidence type="ECO:0000256" key="2">
    <source>
        <dbReference type="ARBA" id="ARBA00022723"/>
    </source>
</evidence>
<dbReference type="GO" id="GO:0010468">
    <property type="term" value="P:regulation of gene expression"/>
    <property type="evidence" value="ECO:0007669"/>
    <property type="project" value="TreeGrafter"/>
</dbReference>
<accession>A0A8K0GBD3</accession>
<evidence type="ECO:0000256" key="7">
    <source>
        <dbReference type="PROSITE-ProRule" id="PRU00042"/>
    </source>
</evidence>
<feature type="domain" description="C2H2-type" evidence="8">
    <location>
        <begin position="235"/>
        <end position="263"/>
    </location>
</feature>
<comment type="caution">
    <text evidence="9">The sequence shown here is derived from an EMBL/GenBank/DDBJ whole genome shotgun (WGS) entry which is preliminary data.</text>
</comment>
<sequence>MEATKDEQEVTVEVVPQTVTEIIYLSETDIINTEQNYYIPSEEELEDEETESYEIGSVDPARLQHMSLILDESQSFVLLSQQEDCFDVNLDLEGEKSNSAESISKKDNWRPNTIKEYKCEICNTKCHSKKTLNCHKLLHTDLGVLQPVQSECICKVCGLHFDKAQTLSHHFRTCHEPPKLICNICGCPCAHDSALLAHYKKHEPKQFSCDVCNSGYDNAVDLNNHKKTHNTNLLYACNKCDAEFASTAAVSAHLRNVHAKPRSEQTIKTSNNTSIANNNKNYLCSASPSNATIQMNSVDCKSCPANETKAEDIIDYAQRSKRKKRKKA</sequence>
<evidence type="ECO:0000313" key="10">
    <source>
        <dbReference type="Proteomes" id="UP000801492"/>
    </source>
</evidence>
<dbReference type="PANTHER" id="PTHR16515:SF66">
    <property type="entry name" value="C2H2-TYPE DOMAIN-CONTAINING PROTEIN"/>
    <property type="match status" value="1"/>
</dbReference>
<dbReference type="InterPro" id="IPR036236">
    <property type="entry name" value="Znf_C2H2_sf"/>
</dbReference>
<evidence type="ECO:0000256" key="5">
    <source>
        <dbReference type="ARBA" id="ARBA00022833"/>
    </source>
</evidence>
<dbReference type="PROSITE" id="PS00028">
    <property type="entry name" value="ZINC_FINGER_C2H2_1"/>
    <property type="match status" value="5"/>
</dbReference>
<evidence type="ECO:0000256" key="4">
    <source>
        <dbReference type="ARBA" id="ARBA00022771"/>
    </source>
</evidence>
<reference evidence="9" key="1">
    <citation type="submission" date="2019-08" db="EMBL/GenBank/DDBJ databases">
        <title>The genome of the North American firefly Photinus pyralis.</title>
        <authorList>
            <consortium name="Photinus pyralis genome working group"/>
            <person name="Fallon T.R."/>
            <person name="Sander Lower S.E."/>
            <person name="Weng J.-K."/>
        </authorList>
    </citation>
    <scope>NUCLEOTIDE SEQUENCE</scope>
    <source>
        <strain evidence="9">TRF0915ILg1</strain>
        <tissue evidence="9">Whole body</tissue>
    </source>
</reference>
<keyword evidence="2" id="KW-0479">Metal-binding</keyword>
<keyword evidence="4 7" id="KW-0863">Zinc-finger</keyword>
<dbReference type="AlphaFoldDB" id="A0A8K0GBD3"/>
<comment type="subcellular location">
    <subcellularLocation>
        <location evidence="1">Nucleus</location>
    </subcellularLocation>
</comment>
<evidence type="ECO:0000313" key="9">
    <source>
        <dbReference type="EMBL" id="KAF2892666.1"/>
    </source>
</evidence>
<dbReference type="SMART" id="SM00355">
    <property type="entry name" value="ZnF_C2H2"/>
    <property type="match status" value="5"/>
</dbReference>
<dbReference type="SUPFAM" id="SSF57667">
    <property type="entry name" value="beta-beta-alpha zinc fingers"/>
    <property type="match status" value="2"/>
</dbReference>
<keyword evidence="3" id="KW-0677">Repeat</keyword>
<feature type="domain" description="C2H2-type" evidence="8">
    <location>
        <begin position="207"/>
        <end position="229"/>
    </location>
</feature>
<evidence type="ECO:0000256" key="6">
    <source>
        <dbReference type="ARBA" id="ARBA00023242"/>
    </source>
</evidence>
<evidence type="ECO:0000256" key="3">
    <source>
        <dbReference type="ARBA" id="ARBA00022737"/>
    </source>
</evidence>
<evidence type="ECO:0000256" key="1">
    <source>
        <dbReference type="ARBA" id="ARBA00004123"/>
    </source>
</evidence>
<proteinExistence type="predicted"/>
<gene>
    <name evidence="9" type="ORF">ILUMI_13509</name>
</gene>
<dbReference type="GO" id="GO:0008270">
    <property type="term" value="F:zinc ion binding"/>
    <property type="evidence" value="ECO:0007669"/>
    <property type="project" value="UniProtKB-KW"/>
</dbReference>